<dbReference type="EMBL" id="UYJE01003048">
    <property type="protein sequence ID" value="VDI16147.1"/>
    <property type="molecule type" value="Genomic_DNA"/>
</dbReference>
<evidence type="ECO:0000256" key="2">
    <source>
        <dbReference type="ARBA" id="ARBA00022525"/>
    </source>
</evidence>
<dbReference type="PRINTS" id="PR00007">
    <property type="entry name" value="COMPLEMNTC1Q"/>
</dbReference>
<dbReference type="InterPro" id="IPR050822">
    <property type="entry name" value="Cerebellin_Synaptic_Org"/>
</dbReference>
<proteinExistence type="predicted"/>
<evidence type="ECO:0000259" key="4">
    <source>
        <dbReference type="PROSITE" id="PS50871"/>
    </source>
</evidence>
<dbReference type="SUPFAM" id="SSF49842">
    <property type="entry name" value="TNF-like"/>
    <property type="match status" value="1"/>
</dbReference>
<dbReference type="PANTHER" id="PTHR22923:SF116">
    <property type="entry name" value="C1Q DOMAIN-CONTAINING PROTEIN"/>
    <property type="match status" value="1"/>
</dbReference>
<dbReference type="OrthoDB" id="6154955at2759"/>
<dbReference type="PANTHER" id="PTHR22923">
    <property type="entry name" value="CEREBELLIN-RELATED"/>
    <property type="match status" value="1"/>
</dbReference>
<feature type="domain" description="C1q" evidence="4">
    <location>
        <begin position="56"/>
        <end position="115"/>
    </location>
</feature>
<comment type="caution">
    <text evidence="5">The sequence shown here is derived from an EMBL/GenBank/DDBJ whole genome shotgun (WGS) entry which is preliminary data.</text>
</comment>
<dbReference type="Pfam" id="PF00386">
    <property type="entry name" value="C1q"/>
    <property type="match status" value="1"/>
</dbReference>
<evidence type="ECO:0000313" key="5">
    <source>
        <dbReference type="EMBL" id="VDI16147.1"/>
    </source>
</evidence>
<gene>
    <name evidence="5" type="ORF">MGAL_10B005545</name>
</gene>
<dbReference type="GO" id="GO:0005576">
    <property type="term" value="C:extracellular region"/>
    <property type="evidence" value="ECO:0007669"/>
    <property type="project" value="UniProtKB-SubCell"/>
</dbReference>
<dbReference type="AlphaFoldDB" id="A0A8B6D9U5"/>
<sequence length="115" mass="12848">MVMGTCKSDRKLDCSLLGDLLEMAMKHKRPDCSLLGDLLEMAMKHKRPDRACQCQSRTKIRAFSSLLTKKQSLALNDVIKFDKIVTNIGNSYNPSTGIFTAPVAEVYQFSNTVMS</sequence>
<evidence type="ECO:0000256" key="3">
    <source>
        <dbReference type="ARBA" id="ARBA00022729"/>
    </source>
</evidence>
<accession>A0A8B6D9U5</accession>
<keyword evidence="6" id="KW-1185">Reference proteome</keyword>
<dbReference type="Proteomes" id="UP000596742">
    <property type="component" value="Unassembled WGS sequence"/>
</dbReference>
<reference evidence="5" key="1">
    <citation type="submission" date="2018-11" db="EMBL/GenBank/DDBJ databases">
        <authorList>
            <person name="Alioto T."/>
            <person name="Alioto T."/>
        </authorList>
    </citation>
    <scope>NUCLEOTIDE SEQUENCE</scope>
</reference>
<evidence type="ECO:0000313" key="6">
    <source>
        <dbReference type="Proteomes" id="UP000596742"/>
    </source>
</evidence>
<name>A0A8B6D9U5_MYTGA</name>
<dbReference type="PROSITE" id="PS50871">
    <property type="entry name" value="C1Q"/>
    <property type="match status" value="1"/>
</dbReference>
<comment type="subcellular location">
    <subcellularLocation>
        <location evidence="1">Secreted</location>
    </subcellularLocation>
</comment>
<dbReference type="InterPro" id="IPR008983">
    <property type="entry name" value="Tumour_necrosis_fac-like_dom"/>
</dbReference>
<keyword evidence="3" id="KW-0732">Signal</keyword>
<dbReference type="Gene3D" id="2.60.120.40">
    <property type="match status" value="1"/>
</dbReference>
<protein>
    <recommendedName>
        <fullName evidence="4">C1q domain-containing protein</fullName>
    </recommendedName>
</protein>
<keyword evidence="2" id="KW-0964">Secreted</keyword>
<dbReference type="InterPro" id="IPR001073">
    <property type="entry name" value="C1q_dom"/>
</dbReference>
<organism evidence="5 6">
    <name type="scientific">Mytilus galloprovincialis</name>
    <name type="common">Mediterranean mussel</name>
    <dbReference type="NCBI Taxonomy" id="29158"/>
    <lineage>
        <taxon>Eukaryota</taxon>
        <taxon>Metazoa</taxon>
        <taxon>Spiralia</taxon>
        <taxon>Lophotrochozoa</taxon>
        <taxon>Mollusca</taxon>
        <taxon>Bivalvia</taxon>
        <taxon>Autobranchia</taxon>
        <taxon>Pteriomorphia</taxon>
        <taxon>Mytilida</taxon>
        <taxon>Mytiloidea</taxon>
        <taxon>Mytilidae</taxon>
        <taxon>Mytilinae</taxon>
        <taxon>Mytilus</taxon>
    </lineage>
</organism>
<evidence type="ECO:0000256" key="1">
    <source>
        <dbReference type="ARBA" id="ARBA00004613"/>
    </source>
</evidence>